<evidence type="ECO:0000256" key="4">
    <source>
        <dbReference type="ARBA" id="ARBA00023136"/>
    </source>
</evidence>
<protein>
    <recommendedName>
        <fullName evidence="6">LITAF domain-containing protein</fullName>
    </recommendedName>
</protein>
<proteinExistence type="predicted"/>
<accession>A0A382M3X6</accession>
<dbReference type="PANTHER" id="PTHR23292">
    <property type="entry name" value="LIPOPOLYSACCHARIDE-INDUCED TUMOR NECROSIS FACTOR-ALPHA FACTOR"/>
    <property type="match status" value="1"/>
</dbReference>
<feature type="domain" description="LITAF" evidence="6">
    <location>
        <begin position="70"/>
        <end position="149"/>
    </location>
</feature>
<evidence type="ECO:0000256" key="2">
    <source>
        <dbReference type="ARBA" id="ARBA00022723"/>
    </source>
</evidence>
<comment type="subcellular location">
    <subcellularLocation>
        <location evidence="1">Membrane</location>
        <topology evidence="1">Peripheral membrane protein</topology>
    </subcellularLocation>
</comment>
<dbReference type="GO" id="GO:0008270">
    <property type="term" value="F:zinc ion binding"/>
    <property type="evidence" value="ECO:0007669"/>
    <property type="project" value="TreeGrafter"/>
</dbReference>
<name>A0A382M3X6_9ZZZZ</name>
<dbReference type="SMART" id="SM00714">
    <property type="entry name" value="LITAF"/>
    <property type="match status" value="1"/>
</dbReference>
<evidence type="ECO:0000256" key="5">
    <source>
        <dbReference type="SAM" id="Phobius"/>
    </source>
</evidence>
<dbReference type="Pfam" id="PF10601">
    <property type="entry name" value="zf-LITAF-like"/>
    <property type="match status" value="1"/>
</dbReference>
<keyword evidence="5" id="KW-1133">Transmembrane helix</keyword>
<dbReference type="PROSITE" id="PS51837">
    <property type="entry name" value="LITAF"/>
    <property type="match status" value="1"/>
</dbReference>
<keyword evidence="5" id="KW-0812">Transmembrane</keyword>
<dbReference type="InterPro" id="IPR037519">
    <property type="entry name" value="LITAF_fam"/>
</dbReference>
<keyword evidence="4 5" id="KW-0472">Membrane</keyword>
<dbReference type="EMBL" id="UINC01090190">
    <property type="protein sequence ID" value="SVC41911.1"/>
    <property type="molecule type" value="Genomic_DNA"/>
</dbReference>
<keyword evidence="2" id="KW-0479">Metal-binding</keyword>
<feature type="transmembrane region" description="Helical" evidence="5">
    <location>
        <begin position="107"/>
        <end position="128"/>
    </location>
</feature>
<keyword evidence="3" id="KW-0862">Zinc</keyword>
<evidence type="ECO:0000256" key="1">
    <source>
        <dbReference type="ARBA" id="ARBA00004170"/>
    </source>
</evidence>
<dbReference type="GO" id="GO:0016020">
    <property type="term" value="C:membrane"/>
    <property type="evidence" value="ECO:0007669"/>
    <property type="project" value="UniProtKB-SubCell"/>
</dbReference>
<evidence type="ECO:0000256" key="3">
    <source>
        <dbReference type="ARBA" id="ARBA00022833"/>
    </source>
</evidence>
<dbReference type="PANTHER" id="PTHR23292:SF6">
    <property type="entry name" value="FI16602P1-RELATED"/>
    <property type="match status" value="1"/>
</dbReference>
<gene>
    <name evidence="7" type="ORF">METZ01_LOCUS294765</name>
</gene>
<dbReference type="InterPro" id="IPR006629">
    <property type="entry name" value="LITAF"/>
</dbReference>
<reference evidence="7" key="1">
    <citation type="submission" date="2018-05" db="EMBL/GenBank/DDBJ databases">
        <authorList>
            <person name="Lanie J.A."/>
            <person name="Ng W.-L."/>
            <person name="Kazmierczak K.M."/>
            <person name="Andrzejewski T.M."/>
            <person name="Davidsen T.M."/>
            <person name="Wayne K.J."/>
            <person name="Tettelin H."/>
            <person name="Glass J.I."/>
            <person name="Rusch D."/>
            <person name="Podicherti R."/>
            <person name="Tsui H.-C.T."/>
            <person name="Winkler M.E."/>
        </authorList>
    </citation>
    <scope>NUCLEOTIDE SEQUENCE</scope>
</reference>
<evidence type="ECO:0000259" key="6">
    <source>
        <dbReference type="PROSITE" id="PS51837"/>
    </source>
</evidence>
<sequence>MSYNIKPSAPPLDTLDENIITREEGQTIKNYNSYQQPIQQPIQQPQGNLVYTSFPYSYPVNKTQSPSRYYRLPFSNQINYATKQGQNCVCIYCRNYQKTRVKSKCSLFSYLCAFGLVITGCCCFYPCFHEGLKNQYHYCSNCHRLLGHS</sequence>
<dbReference type="AlphaFoldDB" id="A0A382M3X6"/>
<organism evidence="7">
    <name type="scientific">marine metagenome</name>
    <dbReference type="NCBI Taxonomy" id="408172"/>
    <lineage>
        <taxon>unclassified sequences</taxon>
        <taxon>metagenomes</taxon>
        <taxon>ecological metagenomes</taxon>
    </lineage>
</organism>
<evidence type="ECO:0000313" key="7">
    <source>
        <dbReference type="EMBL" id="SVC41911.1"/>
    </source>
</evidence>